<feature type="signal peptide" evidence="3">
    <location>
        <begin position="1"/>
        <end position="25"/>
    </location>
</feature>
<feature type="compositionally biased region" description="Pro residues" evidence="1">
    <location>
        <begin position="168"/>
        <end position="178"/>
    </location>
</feature>
<evidence type="ECO:0000256" key="1">
    <source>
        <dbReference type="SAM" id="MobiDB-lite"/>
    </source>
</evidence>
<feature type="chain" id="PRO_5043550908" evidence="3">
    <location>
        <begin position="26"/>
        <end position="303"/>
    </location>
</feature>
<dbReference type="PRINTS" id="PR01217">
    <property type="entry name" value="PRICHEXTENSN"/>
</dbReference>
<gene>
    <name evidence="4" type="ORF">N0F65_009455</name>
</gene>
<keyword evidence="2" id="KW-0812">Transmembrane</keyword>
<keyword evidence="2" id="KW-1133">Transmembrane helix</keyword>
<feature type="compositionally biased region" description="Pro residues" evidence="1">
    <location>
        <begin position="144"/>
        <end position="156"/>
    </location>
</feature>
<name>A0AAV2ZJT4_9STRA</name>
<feature type="region of interest" description="Disordered" evidence="1">
    <location>
        <begin position="118"/>
        <end position="236"/>
    </location>
</feature>
<proteinExistence type="predicted"/>
<reference evidence="4" key="2">
    <citation type="journal article" date="2023" name="Microbiol Resour">
        <title>Decontamination and Annotation of the Draft Genome Sequence of the Oomycete Lagenidium giganteum ARSEF 373.</title>
        <authorList>
            <person name="Morgan W.R."/>
            <person name="Tartar A."/>
        </authorList>
    </citation>
    <scope>NUCLEOTIDE SEQUENCE</scope>
    <source>
        <strain evidence="4">ARSEF 373</strain>
    </source>
</reference>
<dbReference type="EMBL" id="DAKRPA010000010">
    <property type="protein sequence ID" value="DBA04220.1"/>
    <property type="molecule type" value="Genomic_DNA"/>
</dbReference>
<evidence type="ECO:0000256" key="3">
    <source>
        <dbReference type="SAM" id="SignalP"/>
    </source>
</evidence>
<keyword evidence="5" id="KW-1185">Reference proteome</keyword>
<keyword evidence="2" id="KW-0472">Membrane</keyword>
<reference evidence="4" key="1">
    <citation type="submission" date="2022-11" db="EMBL/GenBank/DDBJ databases">
        <authorList>
            <person name="Morgan W.R."/>
            <person name="Tartar A."/>
        </authorList>
    </citation>
    <scope>NUCLEOTIDE SEQUENCE</scope>
    <source>
        <strain evidence="4">ARSEF 373</strain>
    </source>
</reference>
<dbReference type="Proteomes" id="UP001146120">
    <property type="component" value="Unassembled WGS sequence"/>
</dbReference>
<feature type="compositionally biased region" description="Low complexity" evidence="1">
    <location>
        <begin position="157"/>
        <end position="167"/>
    </location>
</feature>
<accession>A0AAV2ZJT4</accession>
<organism evidence="4 5">
    <name type="scientific">Lagenidium giganteum</name>
    <dbReference type="NCBI Taxonomy" id="4803"/>
    <lineage>
        <taxon>Eukaryota</taxon>
        <taxon>Sar</taxon>
        <taxon>Stramenopiles</taxon>
        <taxon>Oomycota</taxon>
        <taxon>Peronosporomycetes</taxon>
        <taxon>Pythiales</taxon>
        <taxon>Pythiaceae</taxon>
    </lineage>
</organism>
<feature type="compositionally biased region" description="Low complexity" evidence="1">
    <location>
        <begin position="131"/>
        <end position="143"/>
    </location>
</feature>
<evidence type="ECO:0000313" key="4">
    <source>
        <dbReference type="EMBL" id="DBA04220.1"/>
    </source>
</evidence>
<sequence length="303" mass="31574">MNALKTTIFMATALAAITQLQLTTAQHVRRTQLWDVSVEHDATYYIEGPICSGSGAQPAGWKCPKKGDVAVDACHPYLKSYVGDGKCVMPADAECRVIHTGAWGCVLSGSIPQTPAPTTITPCPVTPAPTKPTQAPVTPAPTTVAPPPYSPCPPTQKPTTQPPVTQSPCPPTQRPTPTPNITSSPTTKPTHSPTSMPTSTPCPPNGSHPNTTATSRPSTQPDDNETIHFPTTKPTNVQTDVKLAATTATEGNDATKLSSSGAAVVGTVAVVAVVGCAVTGALMYKKRREMQKDNDVMMAACTP</sequence>
<evidence type="ECO:0000256" key="2">
    <source>
        <dbReference type="SAM" id="Phobius"/>
    </source>
</evidence>
<protein>
    <submittedName>
        <fullName evidence="4">Uncharacterized protein</fullName>
    </submittedName>
</protein>
<feature type="transmembrane region" description="Helical" evidence="2">
    <location>
        <begin position="262"/>
        <end position="284"/>
    </location>
</feature>
<feature type="compositionally biased region" description="Low complexity" evidence="1">
    <location>
        <begin position="179"/>
        <end position="199"/>
    </location>
</feature>
<feature type="compositionally biased region" description="Polar residues" evidence="1">
    <location>
        <begin position="207"/>
        <end position="221"/>
    </location>
</feature>
<dbReference type="AlphaFoldDB" id="A0AAV2ZJT4"/>
<keyword evidence="3" id="KW-0732">Signal</keyword>
<evidence type="ECO:0000313" key="5">
    <source>
        <dbReference type="Proteomes" id="UP001146120"/>
    </source>
</evidence>
<comment type="caution">
    <text evidence="4">The sequence shown here is derived from an EMBL/GenBank/DDBJ whole genome shotgun (WGS) entry which is preliminary data.</text>
</comment>